<evidence type="ECO:0000313" key="3">
    <source>
        <dbReference type="Proteomes" id="UP001151516"/>
    </source>
</evidence>
<gene>
    <name evidence="2" type="ORF">IWW39_003771</name>
</gene>
<dbReference type="PANTHER" id="PTHR43721:SF30">
    <property type="entry name" value="TR-TYPE G DOMAIN-CONTAINING PROTEIN"/>
    <property type="match status" value="1"/>
</dbReference>
<sequence length="581" mass="62697">MTTRDTIYSVDAACGGKQLLSVLGEGVTQLPPESDGSGNVEYKTKLNPENEARTTHLATQLKWRLAEGNGHAVYVLGVHDDGEVVGISDVELQLTIQTIEDMARQLGNVQISSIDRRRLEDQGDQVVAEVHITQRNIVRRTELRVTVLGDHGAGKSTILGCLTYDEADDGRGKARLNLLRHRHEVESGRTSSITLGTIGFDAEGLVLNYANNRSAEHIFQRSRHVVTFVDTCGYVKHLKTTASAIVGHSPHVFCLVLAADAATVTGTTREYLRIAAVLGVPLMIVVTKMDAALKPQFAAMMHELLGALDTVVPGRGKCIVTSETDCDSLAEDMMRLAVVPIFTTSAVRSVGFGELTAVLAKSRHSCSGRTPATVTTNDNARTHGNPFEFHIEHVFSIDTVGKVVTGWVKAGTIEVGPDSGHHLLIGPNALGEFDDVDVTSIHALRIPSEFAQADSSAALAIQPRKSTTVRKGMVVVDADCLNRGIKRVSAEFVARIAVLDPDFKALNSVIVHVRSTYRLARVLEITDETTDDGDQGSTSGSWATVRLRFEDGICDFLCAGMPVIARDGQRLTFVGHVAIVV</sequence>
<dbReference type="SUPFAM" id="SSF52540">
    <property type="entry name" value="P-loop containing nucleoside triphosphate hydrolases"/>
    <property type="match status" value="1"/>
</dbReference>
<dbReference type="InterPro" id="IPR000795">
    <property type="entry name" value="T_Tr_GTP-bd_dom"/>
</dbReference>
<evidence type="ECO:0000259" key="1">
    <source>
        <dbReference type="Pfam" id="PF00009"/>
    </source>
</evidence>
<dbReference type="GO" id="GO:0003924">
    <property type="term" value="F:GTPase activity"/>
    <property type="evidence" value="ECO:0007669"/>
    <property type="project" value="InterPro"/>
</dbReference>
<evidence type="ECO:0000313" key="2">
    <source>
        <dbReference type="EMBL" id="KAJ2686213.1"/>
    </source>
</evidence>
<dbReference type="Gene3D" id="2.40.30.10">
    <property type="entry name" value="Translation factors"/>
    <property type="match status" value="1"/>
</dbReference>
<protein>
    <recommendedName>
        <fullName evidence="1">Tr-type G domain-containing protein</fullName>
    </recommendedName>
</protein>
<keyword evidence="3" id="KW-1185">Reference proteome</keyword>
<dbReference type="EMBL" id="JANBTX010000117">
    <property type="protein sequence ID" value="KAJ2686213.1"/>
    <property type="molecule type" value="Genomic_DNA"/>
</dbReference>
<dbReference type="InterPro" id="IPR009000">
    <property type="entry name" value="Transl_B-barrel_sf"/>
</dbReference>
<dbReference type="InterPro" id="IPR027417">
    <property type="entry name" value="P-loop_NTPase"/>
</dbReference>
<name>A0A9W8GHQ0_9FUNG</name>
<dbReference type="PANTHER" id="PTHR43721">
    <property type="entry name" value="ELONGATION FACTOR TU-RELATED"/>
    <property type="match status" value="1"/>
</dbReference>
<dbReference type="Pfam" id="PF00009">
    <property type="entry name" value="GTP_EFTU"/>
    <property type="match status" value="1"/>
</dbReference>
<dbReference type="AlphaFoldDB" id="A0A9W8GHQ0"/>
<reference evidence="2" key="1">
    <citation type="submission" date="2022-07" db="EMBL/GenBank/DDBJ databases">
        <title>Phylogenomic reconstructions and comparative analyses of Kickxellomycotina fungi.</title>
        <authorList>
            <person name="Reynolds N.K."/>
            <person name="Stajich J.E."/>
            <person name="Barry K."/>
            <person name="Grigoriev I.V."/>
            <person name="Crous P."/>
            <person name="Smith M.E."/>
        </authorList>
    </citation>
    <scope>NUCLEOTIDE SEQUENCE</scope>
    <source>
        <strain evidence="2">CBS 109367</strain>
    </source>
</reference>
<feature type="domain" description="Tr-type G" evidence="1">
    <location>
        <begin position="144"/>
        <end position="360"/>
    </location>
</feature>
<organism evidence="2 3">
    <name type="scientific">Coemansia spiralis</name>
    <dbReference type="NCBI Taxonomy" id="417178"/>
    <lineage>
        <taxon>Eukaryota</taxon>
        <taxon>Fungi</taxon>
        <taxon>Fungi incertae sedis</taxon>
        <taxon>Zoopagomycota</taxon>
        <taxon>Kickxellomycotina</taxon>
        <taxon>Kickxellomycetes</taxon>
        <taxon>Kickxellales</taxon>
        <taxon>Kickxellaceae</taxon>
        <taxon>Coemansia</taxon>
    </lineage>
</organism>
<dbReference type="InterPro" id="IPR050055">
    <property type="entry name" value="EF-Tu_GTPase"/>
</dbReference>
<proteinExistence type="predicted"/>
<dbReference type="GO" id="GO:0005525">
    <property type="term" value="F:GTP binding"/>
    <property type="evidence" value="ECO:0007669"/>
    <property type="project" value="InterPro"/>
</dbReference>
<comment type="caution">
    <text evidence="2">The sequence shown here is derived from an EMBL/GenBank/DDBJ whole genome shotgun (WGS) entry which is preliminary data.</text>
</comment>
<dbReference type="Gene3D" id="3.40.50.300">
    <property type="entry name" value="P-loop containing nucleotide triphosphate hydrolases"/>
    <property type="match status" value="1"/>
</dbReference>
<dbReference type="OrthoDB" id="248233at2759"/>
<dbReference type="Proteomes" id="UP001151516">
    <property type="component" value="Unassembled WGS sequence"/>
</dbReference>
<dbReference type="GO" id="GO:0003746">
    <property type="term" value="F:translation elongation factor activity"/>
    <property type="evidence" value="ECO:0007669"/>
    <property type="project" value="TreeGrafter"/>
</dbReference>
<dbReference type="SUPFAM" id="SSF50447">
    <property type="entry name" value="Translation proteins"/>
    <property type="match status" value="1"/>
</dbReference>
<accession>A0A9W8GHQ0</accession>